<feature type="transmembrane region" description="Helical" evidence="9">
    <location>
        <begin position="115"/>
        <end position="133"/>
    </location>
</feature>
<feature type="domain" description="G-protein coupled receptors family 1 profile" evidence="10">
    <location>
        <begin position="55"/>
        <end position="362"/>
    </location>
</feature>
<keyword evidence="5" id="KW-0297">G-protein coupled receptor</keyword>
<evidence type="ECO:0000256" key="7">
    <source>
        <dbReference type="ARBA" id="ARBA00023170"/>
    </source>
</evidence>
<proteinExistence type="inferred from homology"/>
<dbReference type="GO" id="GO:0016020">
    <property type="term" value="C:membrane"/>
    <property type="evidence" value="ECO:0007669"/>
    <property type="project" value="UniProtKB-SubCell"/>
</dbReference>
<organism evidence="11 12">
    <name type="scientific">Hypothenemus hampei</name>
    <name type="common">Coffee berry borer</name>
    <dbReference type="NCBI Taxonomy" id="57062"/>
    <lineage>
        <taxon>Eukaryota</taxon>
        <taxon>Metazoa</taxon>
        <taxon>Ecdysozoa</taxon>
        <taxon>Arthropoda</taxon>
        <taxon>Hexapoda</taxon>
        <taxon>Insecta</taxon>
        <taxon>Pterygota</taxon>
        <taxon>Neoptera</taxon>
        <taxon>Endopterygota</taxon>
        <taxon>Coleoptera</taxon>
        <taxon>Polyphaga</taxon>
        <taxon>Cucujiformia</taxon>
        <taxon>Curculionidae</taxon>
        <taxon>Scolytinae</taxon>
        <taxon>Hypothenemus</taxon>
    </lineage>
</organism>
<protein>
    <recommendedName>
        <fullName evidence="10">G-protein coupled receptors family 1 profile domain-containing protein</fullName>
    </recommendedName>
</protein>
<evidence type="ECO:0000256" key="3">
    <source>
        <dbReference type="ARBA" id="ARBA00022692"/>
    </source>
</evidence>
<name>A0ABD1E019_HYPHA</name>
<dbReference type="InterPro" id="IPR000611">
    <property type="entry name" value="NPY_rcpt"/>
</dbReference>
<dbReference type="Gene3D" id="1.20.1070.10">
    <property type="entry name" value="Rhodopsin 7-helix transmembrane proteins"/>
    <property type="match status" value="1"/>
</dbReference>
<reference evidence="11 12" key="1">
    <citation type="submission" date="2024-05" db="EMBL/GenBank/DDBJ databases">
        <title>Genetic variation in Jamaican populations of the coffee berry borer (Hypothenemus hampei).</title>
        <authorList>
            <person name="Errbii M."/>
            <person name="Myrie A."/>
        </authorList>
    </citation>
    <scope>NUCLEOTIDE SEQUENCE [LARGE SCALE GENOMIC DNA]</scope>
    <source>
        <strain evidence="11">JA-Hopewell-2020-01-JO</strain>
        <tissue evidence="11">Whole body</tissue>
    </source>
</reference>
<keyword evidence="8" id="KW-0807">Transducer</keyword>
<dbReference type="Proteomes" id="UP001566132">
    <property type="component" value="Unassembled WGS sequence"/>
</dbReference>
<dbReference type="EMBL" id="JBDJPC010000016">
    <property type="protein sequence ID" value="KAL1488018.1"/>
    <property type="molecule type" value="Genomic_DNA"/>
</dbReference>
<evidence type="ECO:0000256" key="5">
    <source>
        <dbReference type="ARBA" id="ARBA00023040"/>
    </source>
</evidence>
<dbReference type="PROSITE" id="PS50262">
    <property type="entry name" value="G_PROTEIN_RECEP_F1_2"/>
    <property type="match status" value="1"/>
</dbReference>
<feature type="transmembrane region" description="Helical" evidence="9">
    <location>
        <begin position="302"/>
        <end position="324"/>
    </location>
</feature>
<keyword evidence="12" id="KW-1185">Reference proteome</keyword>
<dbReference type="Pfam" id="PF00001">
    <property type="entry name" value="7tm_1"/>
    <property type="match status" value="1"/>
</dbReference>
<dbReference type="AlphaFoldDB" id="A0ABD1E019"/>
<feature type="transmembrane region" description="Helical" evidence="9">
    <location>
        <begin position="344"/>
        <end position="365"/>
    </location>
</feature>
<keyword evidence="4 9" id="KW-1133">Transmembrane helix</keyword>
<feature type="transmembrane region" description="Helical" evidence="9">
    <location>
        <begin position="196"/>
        <end position="223"/>
    </location>
</feature>
<evidence type="ECO:0000256" key="1">
    <source>
        <dbReference type="ARBA" id="ARBA00004141"/>
    </source>
</evidence>
<feature type="transmembrane region" description="Helical" evidence="9">
    <location>
        <begin position="75"/>
        <end position="95"/>
    </location>
</feature>
<comment type="subcellular location">
    <subcellularLocation>
        <location evidence="1">Membrane</location>
        <topology evidence="1">Multi-pass membrane protein</topology>
    </subcellularLocation>
</comment>
<feature type="transmembrane region" description="Helical" evidence="9">
    <location>
        <begin position="38"/>
        <end position="63"/>
    </location>
</feature>
<keyword evidence="7" id="KW-0675">Receptor</keyword>
<dbReference type="PANTHER" id="PTHR45695">
    <property type="entry name" value="LEUCOKININ RECEPTOR-RELATED"/>
    <property type="match status" value="1"/>
</dbReference>
<accession>A0ABD1E019</accession>
<dbReference type="PRINTS" id="PR00237">
    <property type="entry name" value="GPCRRHODOPSN"/>
</dbReference>
<keyword evidence="6 9" id="KW-0472">Membrane</keyword>
<dbReference type="GO" id="GO:0004930">
    <property type="term" value="F:G protein-coupled receptor activity"/>
    <property type="evidence" value="ECO:0007669"/>
    <property type="project" value="UniProtKB-KW"/>
</dbReference>
<sequence>MVAASWNTSYVFGYDDQWGGRYFFTYFSEFSPPNDRHYLLEIVLLVITFIFSIMANISIIICVTRNPEMKTVTNCFVLNLAISDVLFAFTIPVVAYTRFTRSWVFGKITCKLVPYLQFVSAMVLLWTLTFISIDRHHCIVVPPYRSNMSRLQAVGTSLLIWLIFSGLTIPVALWFKEITLEEDLMICTLVFPKSRYLIYSTMFIIIVALLACLLPMVLLVYYYHQIFRKILSTKNAWSTSCVEIKSCRTQTRRQSELSFTDILVPWSRRFSAQLSIPNSSRQGSLSTQEEIRLNKHLRAVRVLFLNVLVVLVMWLPITLMMVLIHIDGRRSNEDKGYFLRSHHFVAALSVAFINTVINPLLYGLLSDNFRNGLMKIWCIRHERVQLGDLTTPSSGRTAKMKRPSASFSERSEKFGLGLI</sequence>
<evidence type="ECO:0000256" key="8">
    <source>
        <dbReference type="ARBA" id="ARBA00023224"/>
    </source>
</evidence>
<comment type="similarity">
    <text evidence="2">Belongs to the G-protein coupled receptor 1 family.</text>
</comment>
<evidence type="ECO:0000313" key="12">
    <source>
        <dbReference type="Proteomes" id="UP001566132"/>
    </source>
</evidence>
<dbReference type="PANTHER" id="PTHR45695:SF37">
    <property type="entry name" value="FREE FATTY ACID RECEPTOR 4-LIKE"/>
    <property type="match status" value="1"/>
</dbReference>
<evidence type="ECO:0000256" key="9">
    <source>
        <dbReference type="SAM" id="Phobius"/>
    </source>
</evidence>
<evidence type="ECO:0000256" key="6">
    <source>
        <dbReference type="ARBA" id="ARBA00023136"/>
    </source>
</evidence>
<evidence type="ECO:0000256" key="4">
    <source>
        <dbReference type="ARBA" id="ARBA00022989"/>
    </source>
</evidence>
<dbReference type="InterPro" id="IPR017452">
    <property type="entry name" value="GPCR_Rhodpsn_7TM"/>
</dbReference>
<dbReference type="SUPFAM" id="SSF81321">
    <property type="entry name" value="Family A G protein-coupled receptor-like"/>
    <property type="match status" value="1"/>
</dbReference>
<evidence type="ECO:0000256" key="2">
    <source>
        <dbReference type="ARBA" id="ARBA00010663"/>
    </source>
</evidence>
<evidence type="ECO:0000259" key="10">
    <source>
        <dbReference type="PROSITE" id="PS50262"/>
    </source>
</evidence>
<dbReference type="PRINTS" id="PR01012">
    <property type="entry name" value="NRPEPTIDEYR"/>
</dbReference>
<gene>
    <name evidence="11" type="ORF">ABEB36_015393</name>
</gene>
<evidence type="ECO:0000313" key="11">
    <source>
        <dbReference type="EMBL" id="KAL1488018.1"/>
    </source>
</evidence>
<feature type="transmembrane region" description="Helical" evidence="9">
    <location>
        <begin position="154"/>
        <end position="176"/>
    </location>
</feature>
<comment type="caution">
    <text evidence="11">The sequence shown here is derived from an EMBL/GenBank/DDBJ whole genome shotgun (WGS) entry which is preliminary data.</text>
</comment>
<keyword evidence="3 9" id="KW-0812">Transmembrane</keyword>
<dbReference type="InterPro" id="IPR000276">
    <property type="entry name" value="GPCR_Rhodpsn"/>
</dbReference>